<reference evidence="2" key="1">
    <citation type="submission" date="2021-01" db="EMBL/GenBank/DDBJ databases">
        <authorList>
            <consortium name="Genoscope - CEA"/>
            <person name="William W."/>
        </authorList>
    </citation>
    <scope>NUCLEOTIDE SEQUENCE</scope>
</reference>
<keyword evidence="1" id="KW-0472">Membrane</keyword>
<dbReference type="EMBL" id="HG994366">
    <property type="protein sequence ID" value="CAF1898738.1"/>
    <property type="molecule type" value="Genomic_DNA"/>
</dbReference>
<dbReference type="AlphaFoldDB" id="A0A816JXT9"/>
<dbReference type="Proteomes" id="UP001295469">
    <property type="component" value="Chromosome C02"/>
</dbReference>
<keyword evidence="1" id="KW-1133">Transmembrane helix</keyword>
<keyword evidence="1" id="KW-0812">Transmembrane</keyword>
<gene>
    <name evidence="2" type="ORF">DARMORV10_C02P19690.1</name>
</gene>
<accession>A0A816JXT9</accession>
<name>A0A816JXT9_BRANA</name>
<protein>
    <submittedName>
        <fullName evidence="2">(rape) hypothetical protein</fullName>
    </submittedName>
</protein>
<evidence type="ECO:0000313" key="2">
    <source>
        <dbReference type="EMBL" id="CAF1898738.1"/>
    </source>
</evidence>
<proteinExistence type="predicted"/>
<evidence type="ECO:0000256" key="1">
    <source>
        <dbReference type="SAM" id="Phobius"/>
    </source>
</evidence>
<sequence>MCLSLVCRILMFSLMNSVYVFYVIIGVSTFNIS</sequence>
<organism evidence="2">
    <name type="scientific">Brassica napus</name>
    <name type="common">Rape</name>
    <dbReference type="NCBI Taxonomy" id="3708"/>
    <lineage>
        <taxon>Eukaryota</taxon>
        <taxon>Viridiplantae</taxon>
        <taxon>Streptophyta</taxon>
        <taxon>Embryophyta</taxon>
        <taxon>Tracheophyta</taxon>
        <taxon>Spermatophyta</taxon>
        <taxon>Magnoliopsida</taxon>
        <taxon>eudicotyledons</taxon>
        <taxon>Gunneridae</taxon>
        <taxon>Pentapetalae</taxon>
        <taxon>rosids</taxon>
        <taxon>malvids</taxon>
        <taxon>Brassicales</taxon>
        <taxon>Brassicaceae</taxon>
        <taxon>Brassiceae</taxon>
        <taxon>Brassica</taxon>
    </lineage>
</organism>
<feature type="transmembrane region" description="Helical" evidence="1">
    <location>
        <begin position="12"/>
        <end position="32"/>
    </location>
</feature>